<evidence type="ECO:0000256" key="4">
    <source>
        <dbReference type="ARBA" id="ARBA00040194"/>
    </source>
</evidence>
<dbReference type="InterPro" id="IPR003615">
    <property type="entry name" value="HNH_nuc"/>
</dbReference>
<dbReference type="SMART" id="SM00507">
    <property type="entry name" value="HNHc"/>
    <property type="match status" value="1"/>
</dbReference>
<keyword evidence="7" id="KW-0255">Endonuclease</keyword>
<dbReference type="GO" id="GO:0016787">
    <property type="term" value="F:hydrolase activity"/>
    <property type="evidence" value="ECO:0007669"/>
    <property type="project" value="UniProtKB-KW"/>
</dbReference>
<organism evidence="7 8">
    <name type="scientific">Staphylococcus intermedius NCTC 11048</name>
    <dbReference type="NCBI Taxonomy" id="1141106"/>
    <lineage>
        <taxon>Bacteria</taxon>
        <taxon>Bacillati</taxon>
        <taxon>Bacillota</taxon>
        <taxon>Bacilli</taxon>
        <taxon>Bacillales</taxon>
        <taxon>Staphylococcaceae</taxon>
        <taxon>Staphylococcus</taxon>
        <taxon>Staphylococcus intermedius group</taxon>
    </lineage>
</organism>
<dbReference type="PANTHER" id="PTHR41286">
    <property type="entry name" value="HNH NUCLEASE YAJD-RELATED"/>
    <property type="match status" value="1"/>
</dbReference>
<keyword evidence="8" id="KW-1185">Reference proteome</keyword>
<dbReference type="GO" id="GO:0003676">
    <property type="term" value="F:nucleic acid binding"/>
    <property type="evidence" value="ECO:0007669"/>
    <property type="project" value="InterPro"/>
</dbReference>
<dbReference type="SUPFAM" id="SSF52540">
    <property type="entry name" value="P-loop containing nucleoside triphosphate hydrolases"/>
    <property type="match status" value="1"/>
</dbReference>
<dbReference type="Pfam" id="PF01844">
    <property type="entry name" value="HNH"/>
    <property type="match status" value="1"/>
</dbReference>
<evidence type="ECO:0000313" key="7">
    <source>
        <dbReference type="EMBL" id="SUM46367.1"/>
    </source>
</evidence>
<evidence type="ECO:0000256" key="5">
    <source>
        <dbReference type="SAM" id="MobiDB-lite"/>
    </source>
</evidence>
<dbReference type="InterPro" id="IPR027417">
    <property type="entry name" value="P-loop_NTPase"/>
</dbReference>
<dbReference type="PANTHER" id="PTHR41286:SF1">
    <property type="entry name" value="HNH NUCLEASE YAJD-RELATED"/>
    <property type="match status" value="1"/>
</dbReference>
<reference evidence="7 8" key="1">
    <citation type="submission" date="2018-06" db="EMBL/GenBank/DDBJ databases">
        <authorList>
            <consortium name="Pathogen Informatics"/>
            <person name="Doyle S."/>
        </authorList>
    </citation>
    <scope>NUCLEOTIDE SEQUENCE [LARGE SCALE GENOMIC DNA]</scope>
    <source>
        <strain evidence="8">NCTC 11048</strain>
    </source>
</reference>
<feature type="domain" description="HNH nuclease" evidence="6">
    <location>
        <begin position="154"/>
        <end position="217"/>
    </location>
</feature>
<dbReference type="EMBL" id="UHDP01000003">
    <property type="protein sequence ID" value="SUM46367.1"/>
    <property type="molecule type" value="Genomic_DNA"/>
</dbReference>
<evidence type="ECO:0000256" key="2">
    <source>
        <dbReference type="ARBA" id="ARBA00022801"/>
    </source>
</evidence>
<dbReference type="GO" id="GO:0004519">
    <property type="term" value="F:endonuclease activity"/>
    <property type="evidence" value="ECO:0007669"/>
    <property type="project" value="UniProtKB-KW"/>
</dbReference>
<dbReference type="Proteomes" id="UP000255549">
    <property type="component" value="Unassembled WGS sequence"/>
</dbReference>
<dbReference type="GO" id="GO:0008270">
    <property type="term" value="F:zinc ion binding"/>
    <property type="evidence" value="ECO:0007669"/>
    <property type="project" value="InterPro"/>
</dbReference>
<keyword evidence="1" id="KW-0540">Nuclease</keyword>
<keyword evidence="2" id="KW-0378">Hydrolase</keyword>
<dbReference type="CDD" id="cd00085">
    <property type="entry name" value="HNHc"/>
    <property type="match status" value="1"/>
</dbReference>
<evidence type="ECO:0000259" key="6">
    <source>
        <dbReference type="SMART" id="SM00507"/>
    </source>
</evidence>
<dbReference type="GO" id="GO:0005829">
    <property type="term" value="C:cytosol"/>
    <property type="evidence" value="ECO:0007669"/>
    <property type="project" value="TreeGrafter"/>
</dbReference>
<dbReference type="Gene3D" id="3.40.50.300">
    <property type="entry name" value="P-loop containing nucleotide triphosphate hydrolases"/>
    <property type="match status" value="1"/>
</dbReference>
<dbReference type="InterPro" id="IPR002711">
    <property type="entry name" value="HNH"/>
</dbReference>
<evidence type="ECO:0000256" key="1">
    <source>
        <dbReference type="ARBA" id="ARBA00022722"/>
    </source>
</evidence>
<protein>
    <recommendedName>
        <fullName evidence="4">Putative HNH nuclease YajD</fullName>
    </recommendedName>
</protein>
<comment type="similarity">
    <text evidence="3">Belongs to the HNH nuclease family.</text>
</comment>
<evidence type="ECO:0000256" key="3">
    <source>
        <dbReference type="ARBA" id="ARBA00038412"/>
    </source>
</evidence>
<gene>
    <name evidence="7" type="ORF">NCTC11048_01415</name>
</gene>
<dbReference type="AlphaFoldDB" id="A0A380G782"/>
<evidence type="ECO:0000313" key="8">
    <source>
        <dbReference type="Proteomes" id="UP000255549"/>
    </source>
</evidence>
<proteinExistence type="inferred from homology"/>
<feature type="region of interest" description="Disordered" evidence="5">
    <location>
        <begin position="223"/>
        <end position="242"/>
    </location>
</feature>
<dbReference type="Gene3D" id="1.10.30.50">
    <property type="match status" value="1"/>
</dbReference>
<feature type="compositionally biased region" description="Basic and acidic residues" evidence="5">
    <location>
        <begin position="230"/>
        <end position="242"/>
    </location>
</feature>
<dbReference type="STRING" id="1141106.GCA_000308095_01582"/>
<name>A0A380G782_STAIN</name>
<sequence>MDIIIVYGPPASGKTTYVKQHITDDDMVYDYDAISQAITFSSYQQHISQAHDTCLLVRNMMLDYAQHIDGGKLYIITTYLSKKITDRISNYQTVRMNTDIDTCIERVNNSDRPDKDKVKQVIREWFNGSQSKPASDRKVDKETMRFYKSKEWRKVREQVLVRDNYECQECKKQGIVKTIDHTKHKSLDVDHIKELDSNPDLAFDMDNLVTLCVSCHNKKHNRYQKGKPFPKKETKWTGDEWW</sequence>
<accession>A0A380G782</accession>